<protein>
    <recommendedName>
        <fullName evidence="6">Aminotransferase</fullName>
        <ecNumber evidence="6">2.6.1.-</ecNumber>
    </recommendedName>
</protein>
<dbReference type="Pfam" id="PF00155">
    <property type="entry name" value="Aminotran_1_2"/>
    <property type="match status" value="1"/>
</dbReference>
<dbReference type="GO" id="GO:0030170">
    <property type="term" value="F:pyridoxal phosphate binding"/>
    <property type="evidence" value="ECO:0007669"/>
    <property type="project" value="InterPro"/>
</dbReference>
<gene>
    <name evidence="8" type="ORF">H919_06136</name>
</gene>
<dbReference type="FunFam" id="3.40.640.10:FF:000033">
    <property type="entry name" value="Aspartate aminotransferase"/>
    <property type="match status" value="1"/>
</dbReference>
<comment type="similarity">
    <text evidence="2 6">Belongs to the class-I pyridoxal-phosphate-dependent aminotransferase family.</text>
</comment>
<dbReference type="RefSeq" id="WP_003396672.1">
    <property type="nucleotide sequence ID" value="NZ_APCD01000006.1"/>
</dbReference>
<dbReference type="CDD" id="cd00609">
    <property type="entry name" value="AAT_like"/>
    <property type="match status" value="1"/>
</dbReference>
<dbReference type="PANTHER" id="PTHR46383:SF4">
    <property type="entry name" value="AMINOTRANSFERASE"/>
    <property type="match status" value="1"/>
</dbReference>
<evidence type="ECO:0000256" key="2">
    <source>
        <dbReference type="ARBA" id="ARBA00007441"/>
    </source>
</evidence>
<dbReference type="InterPro" id="IPR004839">
    <property type="entry name" value="Aminotransferase_I/II_large"/>
</dbReference>
<reference evidence="8 9" key="1">
    <citation type="submission" date="2013-03" db="EMBL/GenBank/DDBJ databases">
        <title>Assembly of a new bacterial strain Anoxybacillus flavithermus AK1.</title>
        <authorList>
            <person name="Rajan I."/>
            <person name="PoliReddy D."/>
            <person name="Sugumar T."/>
            <person name="Rathinam K."/>
            <person name="Alqarawi S."/>
            <person name="Khalil A.B."/>
            <person name="Sivakumar N."/>
        </authorList>
    </citation>
    <scope>NUCLEOTIDE SEQUENCE [LARGE SCALE GENOMIC DNA]</scope>
    <source>
        <strain evidence="8 9">AK1</strain>
    </source>
</reference>
<keyword evidence="5" id="KW-0663">Pyridoxal phosphate</keyword>
<dbReference type="Gene3D" id="3.40.640.10">
    <property type="entry name" value="Type I PLP-dependent aspartate aminotransferase-like (Major domain)"/>
    <property type="match status" value="1"/>
</dbReference>
<evidence type="ECO:0000256" key="3">
    <source>
        <dbReference type="ARBA" id="ARBA00022576"/>
    </source>
</evidence>
<accession>M8D5R5</accession>
<dbReference type="SUPFAM" id="SSF53383">
    <property type="entry name" value="PLP-dependent transferases"/>
    <property type="match status" value="1"/>
</dbReference>
<proteinExistence type="inferred from homology"/>
<dbReference type="InterPro" id="IPR015424">
    <property type="entry name" value="PyrdxlP-dep_Trfase"/>
</dbReference>
<name>M8D5R5_9BACL</name>
<evidence type="ECO:0000313" key="9">
    <source>
        <dbReference type="Proteomes" id="UP000012085"/>
    </source>
</evidence>
<dbReference type="GO" id="GO:0008483">
    <property type="term" value="F:transaminase activity"/>
    <property type="evidence" value="ECO:0007669"/>
    <property type="project" value="UniProtKB-KW"/>
</dbReference>
<evidence type="ECO:0000259" key="7">
    <source>
        <dbReference type="Pfam" id="PF00155"/>
    </source>
</evidence>
<dbReference type="NCBIfam" id="NF005817">
    <property type="entry name" value="PRK07683.1"/>
    <property type="match status" value="1"/>
</dbReference>
<dbReference type="InterPro" id="IPR015422">
    <property type="entry name" value="PyrdxlP-dep_Trfase_small"/>
</dbReference>
<sequence length="383" mass="43190">MMLPMNERVRHIQLSGIRQFFNLVANEKDIISLTIGQPDFPTPDHIKEATKRALDEQFTSYTHNAGYLPLREAACRFVEMKYGLHYRADEVIVTVGASQALDIAFRTILTEGSEVILPAPVYPGYEPIIRLCGATPVYVDTRQTSFKLLAQHIEPFINERTRCIVLPYPSNPTGMTLSGDELKQIAELVKGKPIWVISDEIYSELVFTGKHESIAAWLPDQTIVINGVSKSHAMTGFRIGFLFARQWIVEHMLKVHQYNVSCATSISQQAALEALTIGMNDAHEMKVQYIERMEYVYERLRTIGFDVEKPNGAFYMFPSIAKFHHSSFDFALQLAKEAKVAVVPGSAFSTYGEGYIRISYACSIDTLQEGLDRIEAHIKKGAR</sequence>
<dbReference type="InterPro" id="IPR015421">
    <property type="entry name" value="PyrdxlP-dep_Trfase_major"/>
</dbReference>
<dbReference type="Gene3D" id="3.90.1150.10">
    <property type="entry name" value="Aspartate Aminotransferase, domain 1"/>
    <property type="match status" value="1"/>
</dbReference>
<evidence type="ECO:0000256" key="6">
    <source>
        <dbReference type="RuleBase" id="RU000481"/>
    </source>
</evidence>
<dbReference type="AlphaFoldDB" id="M8D5R5"/>
<dbReference type="GO" id="GO:0006520">
    <property type="term" value="P:amino acid metabolic process"/>
    <property type="evidence" value="ECO:0007669"/>
    <property type="project" value="InterPro"/>
</dbReference>
<evidence type="ECO:0000313" key="8">
    <source>
        <dbReference type="EMBL" id="EMT46152.1"/>
    </source>
</evidence>
<dbReference type="Proteomes" id="UP000012085">
    <property type="component" value="Unassembled WGS sequence"/>
</dbReference>
<feature type="domain" description="Aminotransferase class I/classII large" evidence="7">
    <location>
        <begin position="28"/>
        <end position="374"/>
    </location>
</feature>
<dbReference type="EMBL" id="APCD01000006">
    <property type="protein sequence ID" value="EMT46152.1"/>
    <property type="molecule type" value="Genomic_DNA"/>
</dbReference>
<reference evidence="8 9" key="2">
    <citation type="journal article" date="2015" name="Genome Announc.">
        <title>Genome Sequence of Anoxybacillus flavithermus Strain AK1, a Thermophile Isolated from a Hot Spring in Saudi Arabia.</title>
        <authorList>
            <person name="Khalil A."/>
            <person name="Sivakumar N."/>
            <person name="Qarawi S."/>
        </authorList>
    </citation>
    <scope>NUCLEOTIDE SEQUENCE [LARGE SCALE GENOMIC DNA]</scope>
    <source>
        <strain evidence="8 9">AK1</strain>
    </source>
</reference>
<dbReference type="InterPro" id="IPR004838">
    <property type="entry name" value="NHTrfase_class1_PyrdxlP-BS"/>
</dbReference>
<dbReference type="PROSITE" id="PS50007">
    <property type="entry name" value="PIPLC_X_DOMAIN"/>
    <property type="match status" value="1"/>
</dbReference>
<dbReference type="PANTHER" id="PTHR46383">
    <property type="entry name" value="ASPARTATE AMINOTRANSFERASE"/>
    <property type="match status" value="1"/>
</dbReference>
<comment type="caution">
    <text evidence="8">The sequence shown here is derived from an EMBL/GenBank/DDBJ whole genome shotgun (WGS) entry which is preliminary data.</text>
</comment>
<keyword evidence="3 6" id="KW-0032">Aminotransferase</keyword>
<dbReference type="InterPro" id="IPR050596">
    <property type="entry name" value="AspAT/PAT-like"/>
</dbReference>
<organism evidence="8 9">
    <name type="scientific">Anoxybacillus flavithermus AK1</name>
    <dbReference type="NCBI Taxonomy" id="1297581"/>
    <lineage>
        <taxon>Bacteria</taxon>
        <taxon>Bacillati</taxon>
        <taxon>Bacillota</taxon>
        <taxon>Bacilli</taxon>
        <taxon>Bacillales</taxon>
        <taxon>Anoxybacillaceae</taxon>
        <taxon>Anoxybacillus</taxon>
    </lineage>
</organism>
<evidence type="ECO:0000256" key="5">
    <source>
        <dbReference type="ARBA" id="ARBA00022898"/>
    </source>
</evidence>
<evidence type="ECO:0000256" key="1">
    <source>
        <dbReference type="ARBA" id="ARBA00001933"/>
    </source>
</evidence>
<keyword evidence="4 6" id="KW-0808">Transferase</keyword>
<dbReference type="EC" id="2.6.1.-" evidence="6"/>
<dbReference type="PATRIC" id="fig|1297581.3.peg.1263"/>
<comment type="cofactor">
    <cofactor evidence="1 6">
        <name>pyridoxal 5'-phosphate</name>
        <dbReference type="ChEBI" id="CHEBI:597326"/>
    </cofactor>
</comment>
<dbReference type="PROSITE" id="PS00105">
    <property type="entry name" value="AA_TRANSFER_CLASS_1"/>
    <property type="match status" value="1"/>
</dbReference>
<evidence type="ECO:0000256" key="4">
    <source>
        <dbReference type="ARBA" id="ARBA00022679"/>
    </source>
</evidence>